<evidence type="ECO:0000256" key="3">
    <source>
        <dbReference type="ARBA" id="ARBA00022553"/>
    </source>
</evidence>
<keyword evidence="5 8" id="KW-0812">Transmembrane</keyword>
<keyword evidence="4" id="KW-0808">Transferase</keyword>
<name>A0ABZ2IUE5_9BACT</name>
<dbReference type="RefSeq" id="WP_251966372.1">
    <property type="nucleotide sequence ID" value="NZ_CP146284.1"/>
</dbReference>
<organism evidence="10 11">
    <name type="scientific">Parabacteroides absconsus</name>
    <dbReference type="NCBI Taxonomy" id="2951805"/>
    <lineage>
        <taxon>Bacteria</taxon>
        <taxon>Pseudomonadati</taxon>
        <taxon>Bacteroidota</taxon>
        <taxon>Bacteroidia</taxon>
        <taxon>Bacteroidales</taxon>
        <taxon>Tannerellaceae</taxon>
        <taxon>Parabacteroides</taxon>
    </lineage>
</organism>
<dbReference type="InterPro" id="IPR050428">
    <property type="entry name" value="TCS_sensor_his_kinase"/>
</dbReference>
<feature type="transmembrane region" description="Helical" evidence="8">
    <location>
        <begin position="137"/>
        <end position="160"/>
    </location>
</feature>
<dbReference type="EMBL" id="CP146284">
    <property type="protein sequence ID" value="WWV66985.1"/>
    <property type="molecule type" value="Genomic_DNA"/>
</dbReference>
<keyword evidence="8" id="KW-0472">Membrane</keyword>
<dbReference type="InterPro" id="IPR005467">
    <property type="entry name" value="His_kinase_dom"/>
</dbReference>
<gene>
    <name evidence="10" type="ORF">NEE14_003065</name>
</gene>
<keyword evidence="7 8" id="KW-1133">Transmembrane helix</keyword>
<dbReference type="InterPro" id="IPR036097">
    <property type="entry name" value="HisK_dim/P_sf"/>
</dbReference>
<dbReference type="PANTHER" id="PTHR45436">
    <property type="entry name" value="SENSOR HISTIDINE KINASE YKOH"/>
    <property type="match status" value="1"/>
</dbReference>
<feature type="transmembrane region" description="Helical" evidence="8">
    <location>
        <begin position="7"/>
        <end position="30"/>
    </location>
</feature>
<dbReference type="Pfam" id="PF02518">
    <property type="entry name" value="HATPase_c"/>
    <property type="match status" value="1"/>
</dbReference>
<dbReference type="PROSITE" id="PS50109">
    <property type="entry name" value="HIS_KIN"/>
    <property type="match status" value="1"/>
</dbReference>
<evidence type="ECO:0000256" key="4">
    <source>
        <dbReference type="ARBA" id="ARBA00022679"/>
    </source>
</evidence>
<accession>A0ABZ2IUE5</accession>
<feature type="domain" description="Histidine kinase" evidence="9">
    <location>
        <begin position="222"/>
        <end position="423"/>
    </location>
</feature>
<dbReference type="Proteomes" id="UP001320603">
    <property type="component" value="Chromosome"/>
</dbReference>
<keyword evidence="6 10" id="KW-0418">Kinase</keyword>
<dbReference type="InterPro" id="IPR003594">
    <property type="entry name" value="HATPase_dom"/>
</dbReference>
<reference evidence="10 11" key="1">
    <citation type="submission" date="2024-02" db="EMBL/GenBank/DDBJ databases">
        <title>Whole genome sequencing of Parabacteroides sp. AD58.</title>
        <authorList>
            <person name="Chaplin A.V."/>
            <person name="Pikina A.P."/>
            <person name="Sokolova S.R."/>
            <person name="Korostin D.O."/>
            <person name="Efimov B.A."/>
        </authorList>
    </citation>
    <scope>NUCLEOTIDE SEQUENCE [LARGE SCALE GENOMIC DNA]</scope>
    <source>
        <strain evidence="10 11">AD58</strain>
    </source>
</reference>
<evidence type="ECO:0000256" key="8">
    <source>
        <dbReference type="SAM" id="Phobius"/>
    </source>
</evidence>
<dbReference type="SUPFAM" id="SSF55874">
    <property type="entry name" value="ATPase domain of HSP90 chaperone/DNA topoisomerase II/histidine kinase"/>
    <property type="match status" value="1"/>
</dbReference>
<evidence type="ECO:0000256" key="7">
    <source>
        <dbReference type="ARBA" id="ARBA00022989"/>
    </source>
</evidence>
<evidence type="ECO:0000256" key="5">
    <source>
        <dbReference type="ARBA" id="ARBA00022692"/>
    </source>
</evidence>
<keyword evidence="3" id="KW-0597">Phosphoprotein</keyword>
<evidence type="ECO:0000256" key="6">
    <source>
        <dbReference type="ARBA" id="ARBA00022777"/>
    </source>
</evidence>
<dbReference type="Pfam" id="PF00512">
    <property type="entry name" value="HisKA"/>
    <property type="match status" value="1"/>
</dbReference>
<dbReference type="SMART" id="SM00388">
    <property type="entry name" value="HisKA"/>
    <property type="match status" value="1"/>
</dbReference>
<dbReference type="GO" id="GO:0016301">
    <property type="term" value="F:kinase activity"/>
    <property type="evidence" value="ECO:0007669"/>
    <property type="project" value="UniProtKB-KW"/>
</dbReference>
<evidence type="ECO:0000256" key="1">
    <source>
        <dbReference type="ARBA" id="ARBA00000085"/>
    </source>
</evidence>
<comment type="catalytic activity">
    <reaction evidence="1">
        <text>ATP + protein L-histidine = ADP + protein N-phospho-L-histidine.</text>
        <dbReference type="EC" id="2.7.13.3"/>
    </reaction>
</comment>
<protein>
    <recommendedName>
        <fullName evidence="2">histidine kinase</fullName>
        <ecNumber evidence="2">2.7.13.3</ecNumber>
    </recommendedName>
</protein>
<dbReference type="CDD" id="cd00082">
    <property type="entry name" value="HisKA"/>
    <property type="match status" value="1"/>
</dbReference>
<evidence type="ECO:0000256" key="2">
    <source>
        <dbReference type="ARBA" id="ARBA00012438"/>
    </source>
</evidence>
<dbReference type="PANTHER" id="PTHR45436:SF5">
    <property type="entry name" value="SENSOR HISTIDINE KINASE TRCS"/>
    <property type="match status" value="1"/>
</dbReference>
<dbReference type="Gene3D" id="3.30.565.10">
    <property type="entry name" value="Histidine kinase-like ATPase, C-terminal domain"/>
    <property type="match status" value="1"/>
</dbReference>
<dbReference type="Gene3D" id="1.10.287.130">
    <property type="match status" value="1"/>
</dbReference>
<dbReference type="InterPro" id="IPR003661">
    <property type="entry name" value="HisK_dim/P_dom"/>
</dbReference>
<evidence type="ECO:0000313" key="10">
    <source>
        <dbReference type="EMBL" id="WWV66985.1"/>
    </source>
</evidence>
<proteinExistence type="predicted"/>
<dbReference type="SUPFAM" id="SSF47384">
    <property type="entry name" value="Homodimeric domain of signal transducing histidine kinase"/>
    <property type="match status" value="1"/>
</dbReference>
<evidence type="ECO:0000313" key="11">
    <source>
        <dbReference type="Proteomes" id="UP001320603"/>
    </source>
</evidence>
<dbReference type="InterPro" id="IPR036890">
    <property type="entry name" value="HATPase_C_sf"/>
</dbReference>
<evidence type="ECO:0000259" key="9">
    <source>
        <dbReference type="PROSITE" id="PS50109"/>
    </source>
</evidence>
<keyword evidence="11" id="KW-1185">Reference proteome</keyword>
<sequence length="423" mass="49184">MKLFYRVIGRLSVALIVILTIWAGLFYFALMDEVNDEVDDALEDYSEVIITRHLAGEKLPSHNNGSNNQYFLQEIDEAYAASHPHIQYTDSMVYITEKKETEPARILKTIFQDRNDQYYMLTVSTPSIEKADLISSIWFWIMFLYGVLLLTILLINVLVYRQNMKPLYKLLDWLDTYTLGKNNRPLDNPTDVTEFRKLNEALIRSTSHNEAIYEQQKQFIGNASHEIQTPLAICQNRIEMLMDDDTMSERQMEELSKVYQTLEHISKLNKSLLLISKIENGQFPESSTIQINLLVHKYLDDFKEVFDYKHIHVTIEERASFEVYMNDTLASILITNLLKNAFVHNVKDGQISIRISAHDLIVSNTAESGALDENQIFTRFYQGKKKEQSTGLGLAIVDTICRLYSFSIHYYYKDGNHFFHFST</sequence>
<dbReference type="EC" id="2.7.13.3" evidence="2"/>